<evidence type="ECO:0000259" key="5">
    <source>
        <dbReference type="Pfam" id="PF13360"/>
    </source>
</evidence>
<name>A0A1G6BFS1_9GAMM</name>
<dbReference type="NCBIfam" id="NF008351">
    <property type="entry name" value="PRK11138.1"/>
    <property type="match status" value="1"/>
</dbReference>
<dbReference type="EMBL" id="FMXN01000003">
    <property type="protein sequence ID" value="SDB19483.1"/>
    <property type="molecule type" value="Genomic_DNA"/>
</dbReference>
<dbReference type="RefSeq" id="WP_092591943.1">
    <property type="nucleotide sequence ID" value="NZ_FMXN01000003.1"/>
</dbReference>
<dbReference type="NCBIfam" id="TIGR03300">
    <property type="entry name" value="assembly_YfgL"/>
    <property type="match status" value="1"/>
</dbReference>
<dbReference type="Pfam" id="PF13360">
    <property type="entry name" value="PQQ_2"/>
    <property type="match status" value="1"/>
</dbReference>
<dbReference type="STRING" id="1159017.SAMN02927930_00774"/>
<evidence type="ECO:0000256" key="3">
    <source>
        <dbReference type="ARBA" id="ARBA00023237"/>
    </source>
</evidence>
<feature type="domain" description="Pyrrolo-quinoline quinone repeat" evidence="5">
    <location>
        <begin position="75"/>
        <end position="323"/>
    </location>
</feature>
<dbReference type="Proteomes" id="UP000199626">
    <property type="component" value="Unassembled WGS sequence"/>
</dbReference>
<reference evidence="7" key="1">
    <citation type="submission" date="2016-10" db="EMBL/GenBank/DDBJ databases">
        <authorList>
            <person name="Varghese N."/>
            <person name="Submissions S."/>
        </authorList>
    </citation>
    <scope>NUCLEOTIDE SEQUENCE [LARGE SCALE GENOMIC DNA]</scope>
    <source>
        <strain evidence="7">CGMCC 1.10824</strain>
    </source>
</reference>
<keyword evidence="4" id="KW-0564">Palmitate</keyword>
<keyword evidence="2 4" id="KW-0472">Membrane</keyword>
<evidence type="ECO:0000256" key="4">
    <source>
        <dbReference type="HAMAP-Rule" id="MF_00923"/>
    </source>
</evidence>
<comment type="similarity">
    <text evidence="4">Belongs to the BamB family.</text>
</comment>
<protein>
    <recommendedName>
        <fullName evidence="4">Outer membrane protein assembly factor BamB</fullName>
    </recommendedName>
</protein>
<dbReference type="OrthoDB" id="5173551at2"/>
<dbReference type="InterPro" id="IPR018391">
    <property type="entry name" value="PQQ_b-propeller_rpt"/>
</dbReference>
<keyword evidence="7" id="KW-1185">Reference proteome</keyword>
<evidence type="ECO:0000313" key="6">
    <source>
        <dbReference type="EMBL" id="SDB19483.1"/>
    </source>
</evidence>
<gene>
    <name evidence="4" type="primary">bamB</name>
    <name evidence="6" type="ORF">SAMN02927930_00774</name>
</gene>
<dbReference type="PANTHER" id="PTHR34512">
    <property type="entry name" value="CELL SURFACE PROTEIN"/>
    <property type="match status" value="1"/>
</dbReference>
<dbReference type="GO" id="GO:0051205">
    <property type="term" value="P:protein insertion into membrane"/>
    <property type="evidence" value="ECO:0007669"/>
    <property type="project" value="UniProtKB-UniRule"/>
</dbReference>
<dbReference type="Gene3D" id="2.130.10.10">
    <property type="entry name" value="YVTN repeat-like/Quinoprotein amine dehydrogenase"/>
    <property type="match status" value="1"/>
</dbReference>
<keyword evidence="4" id="KW-0449">Lipoprotein</keyword>
<comment type="subcellular location">
    <subcellularLocation>
        <location evidence="4">Cell outer membrane</location>
        <topology evidence="4">Lipid-anchor</topology>
    </subcellularLocation>
</comment>
<dbReference type="InterPro" id="IPR002372">
    <property type="entry name" value="PQQ_rpt_dom"/>
</dbReference>
<sequence length="395" mass="42469">MKHVKKLGLIGAIAVLLSGCSIFSKEEITYKLLQPIDAQIQPQVAWKTSVGKGVGHYYSQLNPVFVDDNLIAADRDGVVMAINPSTGKTLWRVDLRTDVGQQGSSWWRKGEPFRIAGGLTAADGVVYLGTENGDVVALEASTGAVKWHQSVRAEILADPAVGGGMVYLAGSTGEVIALDDESGAVKWRNTSETPSLSLRGTAAPTYAQGGVFVGTANGKLVVLVSENGQPAWETRLAIPTGTTELHRLVDVDTRPVISGRQVYSVAYNGALYALDAGSGQVIWRRDYSSYQNLLFAGGRLFVTDVEDTVTALDAQGGVEIWSNNDYTGRHLTAPVRFNNYIVVGDRHGYLHFINILTGVTEGRLEVGQDVYTAPVASDDTLYVQLRDGTLLAVRI</sequence>
<evidence type="ECO:0000313" key="7">
    <source>
        <dbReference type="Proteomes" id="UP000199626"/>
    </source>
</evidence>
<evidence type="ECO:0000256" key="2">
    <source>
        <dbReference type="ARBA" id="ARBA00023136"/>
    </source>
</evidence>
<keyword evidence="3 4" id="KW-0998">Cell outer membrane</keyword>
<dbReference type="InterPro" id="IPR017687">
    <property type="entry name" value="BamB"/>
</dbReference>
<accession>A0A1G6BFS1</accession>
<evidence type="ECO:0000256" key="1">
    <source>
        <dbReference type="ARBA" id="ARBA00022729"/>
    </source>
</evidence>
<dbReference type="PROSITE" id="PS51257">
    <property type="entry name" value="PROKAR_LIPOPROTEIN"/>
    <property type="match status" value="1"/>
</dbReference>
<dbReference type="AlphaFoldDB" id="A0A1G6BFS1"/>
<dbReference type="PANTHER" id="PTHR34512:SF30">
    <property type="entry name" value="OUTER MEMBRANE PROTEIN ASSEMBLY FACTOR BAMB"/>
    <property type="match status" value="1"/>
</dbReference>
<dbReference type="InterPro" id="IPR011047">
    <property type="entry name" value="Quinoprotein_ADH-like_sf"/>
</dbReference>
<dbReference type="SUPFAM" id="SSF50998">
    <property type="entry name" value="Quinoprotein alcohol dehydrogenase-like"/>
    <property type="match status" value="1"/>
</dbReference>
<dbReference type="InterPro" id="IPR015943">
    <property type="entry name" value="WD40/YVTN_repeat-like_dom_sf"/>
</dbReference>
<dbReference type="GO" id="GO:0043165">
    <property type="term" value="P:Gram-negative-bacterium-type cell outer membrane assembly"/>
    <property type="evidence" value="ECO:0007669"/>
    <property type="project" value="UniProtKB-UniRule"/>
</dbReference>
<dbReference type="SMART" id="SM00564">
    <property type="entry name" value="PQQ"/>
    <property type="match status" value="7"/>
</dbReference>
<proteinExistence type="inferred from homology"/>
<organism evidence="6 7">
    <name type="scientific">Pseudidiomarina indica</name>
    <dbReference type="NCBI Taxonomy" id="1159017"/>
    <lineage>
        <taxon>Bacteria</taxon>
        <taxon>Pseudomonadati</taxon>
        <taxon>Pseudomonadota</taxon>
        <taxon>Gammaproteobacteria</taxon>
        <taxon>Alteromonadales</taxon>
        <taxon>Idiomarinaceae</taxon>
        <taxon>Pseudidiomarina</taxon>
    </lineage>
</organism>
<dbReference type="GO" id="GO:0009279">
    <property type="term" value="C:cell outer membrane"/>
    <property type="evidence" value="ECO:0007669"/>
    <property type="project" value="UniProtKB-SubCell"/>
</dbReference>
<keyword evidence="1 4" id="KW-0732">Signal</keyword>
<comment type="subunit">
    <text evidence="4">Part of the Bam complex.</text>
</comment>
<comment type="function">
    <text evidence="4">Part of the outer membrane protein assembly complex, which is involved in assembly and insertion of beta-barrel proteins into the outer membrane.</text>
</comment>
<dbReference type="HAMAP" id="MF_00923">
    <property type="entry name" value="OM_assembly_BamB"/>
    <property type="match status" value="1"/>
</dbReference>